<keyword evidence="3" id="KW-1185">Reference proteome</keyword>
<protein>
    <submittedName>
        <fullName evidence="2">DUF3618 domain-containing protein</fullName>
    </submittedName>
</protein>
<name>A0ABT8Y8W4_9SPHN</name>
<comment type="caution">
    <text evidence="2">The sequence shown here is derived from an EMBL/GenBank/DDBJ whole genome shotgun (WGS) entry which is preliminary data.</text>
</comment>
<evidence type="ECO:0000256" key="1">
    <source>
        <dbReference type="SAM" id="Phobius"/>
    </source>
</evidence>
<accession>A0ABT8Y8W4</accession>
<evidence type="ECO:0000313" key="3">
    <source>
        <dbReference type="Proteomes" id="UP001169764"/>
    </source>
</evidence>
<evidence type="ECO:0000313" key="2">
    <source>
        <dbReference type="EMBL" id="MDO6414759.1"/>
    </source>
</evidence>
<keyword evidence="1" id="KW-0472">Membrane</keyword>
<proteinExistence type="predicted"/>
<dbReference type="RefSeq" id="WP_303542232.1">
    <property type="nucleotide sequence ID" value="NZ_JAUOTP010000004.1"/>
</dbReference>
<keyword evidence="1" id="KW-0812">Transmembrane</keyword>
<sequence>MTDSELLAARARAAAARADLQATVRELQARLRPSSLASDALDGIKRKSEDMAEDAVDAVRKRPVAASAVVAGIGALIGARLYFRKSNEGDPS</sequence>
<dbReference type="Proteomes" id="UP001169764">
    <property type="component" value="Unassembled WGS sequence"/>
</dbReference>
<organism evidence="2 3">
    <name type="scientific">Sphingomonas natans</name>
    <dbReference type="NCBI Taxonomy" id="3063330"/>
    <lineage>
        <taxon>Bacteria</taxon>
        <taxon>Pseudomonadati</taxon>
        <taxon>Pseudomonadota</taxon>
        <taxon>Alphaproteobacteria</taxon>
        <taxon>Sphingomonadales</taxon>
        <taxon>Sphingomonadaceae</taxon>
        <taxon>Sphingomonas</taxon>
    </lineage>
</organism>
<dbReference type="EMBL" id="JAUOTP010000004">
    <property type="protein sequence ID" value="MDO6414759.1"/>
    <property type="molecule type" value="Genomic_DNA"/>
</dbReference>
<gene>
    <name evidence="2" type="ORF">Q4F19_10250</name>
</gene>
<feature type="transmembrane region" description="Helical" evidence="1">
    <location>
        <begin position="64"/>
        <end position="83"/>
    </location>
</feature>
<reference evidence="2" key="1">
    <citation type="submission" date="2023-07" db="EMBL/GenBank/DDBJ databases">
        <authorList>
            <person name="Kim M."/>
        </authorList>
    </citation>
    <scope>NUCLEOTIDE SEQUENCE</scope>
    <source>
        <strain evidence="2">BIUV-7</strain>
    </source>
</reference>
<keyword evidence="1" id="KW-1133">Transmembrane helix</keyword>